<dbReference type="InterPro" id="IPR055343">
    <property type="entry name" value="CREG_beta-barrel"/>
</dbReference>
<dbReference type="OrthoDB" id="2138282at2759"/>
<dbReference type="RefSeq" id="XP_051360879.1">
    <property type="nucleotide sequence ID" value="XM_051507965.1"/>
</dbReference>
<evidence type="ECO:0000313" key="2">
    <source>
        <dbReference type="EMBL" id="KAI6780023.1"/>
    </source>
</evidence>
<evidence type="ECO:0000259" key="1">
    <source>
        <dbReference type="Pfam" id="PF13883"/>
    </source>
</evidence>
<sequence length="268" mass="29321">MKLSVLGSLAGAFAAVTADAHHPSALFHNDAHAAAHRIPTSYESAVMGRRILGLSKLGELSTVFPTKREDDLAGVPIGMMDYVADCEEEGNPTLLAIKIATSFRNVEAGSNISLSMRWIPPYPPARRISFFSRLTAFLSGDASYNEAANATPDPVPYSAANLPRFSLMGYLEPINPEPVEAVRLAACFTGQHRDAKWWLPGNPIHESSWARLVVTHVYWVGGFGDRAYIGPIPLEQWNNVTQEEWSSIKLPGEEKGWSEWSVGASDEL</sequence>
<evidence type="ECO:0000313" key="3">
    <source>
        <dbReference type="Proteomes" id="UP001055219"/>
    </source>
</evidence>
<reference evidence="2" key="1">
    <citation type="journal article" date="2021" name="J Fungi (Basel)">
        <title>Genomic and Metabolomic Analyses of the Marine Fungus Emericellopsis cladophorae: Insights into Saltwater Adaptability Mechanisms and Its Biosynthetic Potential.</title>
        <authorList>
            <person name="Goncalves M.F.M."/>
            <person name="Hilario S."/>
            <person name="Van de Peer Y."/>
            <person name="Esteves A.C."/>
            <person name="Alves A."/>
        </authorList>
    </citation>
    <scope>NUCLEOTIDE SEQUENCE</scope>
    <source>
        <strain evidence="2">MUM 19.33</strain>
    </source>
</reference>
<dbReference type="SUPFAM" id="SSF50475">
    <property type="entry name" value="FMN-binding split barrel"/>
    <property type="match status" value="1"/>
</dbReference>
<dbReference type="InterPro" id="IPR012349">
    <property type="entry name" value="Split_barrel_FMN-bd"/>
</dbReference>
<dbReference type="Proteomes" id="UP001055219">
    <property type="component" value="Unassembled WGS sequence"/>
</dbReference>
<dbReference type="Pfam" id="PF13883">
    <property type="entry name" value="CREG_beta-barrel"/>
    <property type="match status" value="1"/>
</dbReference>
<dbReference type="Gene3D" id="2.30.110.10">
    <property type="entry name" value="Electron Transport, Fmn-binding Protein, Chain A"/>
    <property type="match status" value="1"/>
</dbReference>
<organism evidence="2 3">
    <name type="scientific">Emericellopsis cladophorae</name>
    <dbReference type="NCBI Taxonomy" id="2686198"/>
    <lineage>
        <taxon>Eukaryota</taxon>
        <taxon>Fungi</taxon>
        <taxon>Dikarya</taxon>
        <taxon>Ascomycota</taxon>
        <taxon>Pezizomycotina</taxon>
        <taxon>Sordariomycetes</taxon>
        <taxon>Hypocreomycetidae</taxon>
        <taxon>Hypocreales</taxon>
        <taxon>Bionectriaceae</taxon>
        <taxon>Emericellopsis</taxon>
    </lineage>
</organism>
<accession>A0A9P9XYN9</accession>
<dbReference type="PANTHER" id="PTHR37273">
    <property type="entry name" value="CHROMOSOME 8, WHOLE GENOME SHOTGUN SEQUENCE"/>
    <property type="match status" value="1"/>
</dbReference>
<dbReference type="EMBL" id="JAGIXG020000038">
    <property type="protein sequence ID" value="KAI6780023.1"/>
    <property type="molecule type" value="Genomic_DNA"/>
</dbReference>
<dbReference type="AlphaFoldDB" id="A0A9P9XYN9"/>
<feature type="domain" description="CREG-like beta-barrel" evidence="1">
    <location>
        <begin position="39"/>
        <end position="237"/>
    </location>
</feature>
<dbReference type="GeneID" id="75833973"/>
<keyword evidence="3" id="KW-1185">Reference proteome</keyword>
<gene>
    <name evidence="2" type="ORF">J7T54_007499</name>
</gene>
<protein>
    <recommendedName>
        <fullName evidence="1">CREG-like beta-barrel domain-containing protein</fullName>
    </recommendedName>
</protein>
<proteinExistence type="predicted"/>
<comment type="caution">
    <text evidence="2">The sequence shown here is derived from an EMBL/GenBank/DDBJ whole genome shotgun (WGS) entry which is preliminary data.</text>
</comment>
<dbReference type="PANTHER" id="PTHR37273:SF1">
    <property type="entry name" value="ADL397C-AP"/>
    <property type="match status" value="1"/>
</dbReference>
<reference evidence="2" key="2">
    <citation type="submission" date="2022-07" db="EMBL/GenBank/DDBJ databases">
        <authorList>
            <person name="Goncalves M.F.M."/>
            <person name="Hilario S."/>
            <person name="Van De Peer Y."/>
            <person name="Esteves A.C."/>
            <person name="Alves A."/>
        </authorList>
    </citation>
    <scope>NUCLEOTIDE SEQUENCE</scope>
    <source>
        <strain evidence="2">MUM 19.33</strain>
    </source>
</reference>
<name>A0A9P9XYN9_9HYPO</name>